<dbReference type="EMBL" id="JAWDIQ010000001">
    <property type="protein sequence ID" value="MDY0407511.1"/>
    <property type="molecule type" value="Genomic_DNA"/>
</dbReference>
<evidence type="ECO:0008006" key="3">
    <source>
        <dbReference type="Google" id="ProtNLM"/>
    </source>
</evidence>
<dbReference type="RefSeq" id="WP_320378321.1">
    <property type="nucleotide sequence ID" value="NZ_JAWDIQ010000001.1"/>
</dbReference>
<evidence type="ECO:0000313" key="2">
    <source>
        <dbReference type="Proteomes" id="UP001275315"/>
    </source>
</evidence>
<accession>A0ABU5CMB8</accession>
<dbReference type="SUPFAM" id="SSF110395">
    <property type="entry name" value="CutC-like"/>
    <property type="match status" value="1"/>
</dbReference>
<gene>
    <name evidence="1" type="ORF">RWD45_01250</name>
</gene>
<protein>
    <recommendedName>
        <fullName evidence="3">Phosphoribosylanthranilate isomerase</fullName>
    </recommendedName>
</protein>
<dbReference type="InterPro" id="IPR036822">
    <property type="entry name" value="CutC-like_dom_sf"/>
</dbReference>
<evidence type="ECO:0000313" key="1">
    <source>
        <dbReference type="EMBL" id="MDY0407511.1"/>
    </source>
</evidence>
<proteinExistence type="predicted"/>
<dbReference type="Proteomes" id="UP001275315">
    <property type="component" value="Unassembled WGS sequence"/>
</dbReference>
<organism evidence="1 2">
    <name type="scientific">Paracerasibacillus soli</name>
    <dbReference type="NCBI Taxonomy" id="480284"/>
    <lineage>
        <taxon>Bacteria</taxon>
        <taxon>Bacillati</taxon>
        <taxon>Bacillota</taxon>
        <taxon>Bacilli</taxon>
        <taxon>Bacillales</taxon>
        <taxon>Bacillaceae</taxon>
        <taxon>Paracerasibacillus</taxon>
    </lineage>
</organism>
<dbReference type="Gene3D" id="3.20.20.380">
    <property type="entry name" value="Copper homeostasis (CutC) domain"/>
    <property type="match status" value="1"/>
</dbReference>
<comment type="caution">
    <text evidence="1">The sequence shown here is derived from an EMBL/GenBank/DDBJ whole genome shotgun (WGS) entry which is preliminary data.</text>
</comment>
<sequence length="71" mass="7778">MDELRSLVQLSHELDGPSILVGSGVSPDNLATLHEHIGASEYHIGSGVRVNKDFNQLLDKSKINQARDILK</sequence>
<reference evidence="1 2" key="1">
    <citation type="submission" date="2023-10" db="EMBL/GenBank/DDBJ databases">
        <title>Virgibacillus soli CC-YMP-6 genome.</title>
        <authorList>
            <person name="Miliotis G."/>
            <person name="Sengupta P."/>
            <person name="Hameed A."/>
            <person name="Chuvochina M."/>
            <person name="Mcdonagh F."/>
            <person name="Simpson A.C."/>
            <person name="Singh N.K."/>
            <person name="Rekha P.D."/>
            <person name="Raman K."/>
            <person name="Hugenholtz P."/>
            <person name="Venkateswaran K."/>
        </authorList>
    </citation>
    <scope>NUCLEOTIDE SEQUENCE [LARGE SCALE GENOMIC DNA]</scope>
    <source>
        <strain evidence="1 2">CC-YMP-6</strain>
    </source>
</reference>
<name>A0ABU5CMB8_9BACI</name>
<keyword evidence="2" id="KW-1185">Reference proteome</keyword>